<dbReference type="InterPro" id="IPR000594">
    <property type="entry name" value="ThiF_NAD_FAD-bd"/>
</dbReference>
<reference evidence="5 6" key="1">
    <citation type="submission" date="2020-08" db="EMBL/GenBank/DDBJ databases">
        <title>Sequencing the genomes of 1000 actinobacteria strains.</title>
        <authorList>
            <person name="Klenk H.-P."/>
        </authorList>
    </citation>
    <scope>NUCLEOTIDE SEQUENCE [LARGE SCALE GENOMIC DNA]</scope>
    <source>
        <strain evidence="5 6">DSM 23974</strain>
    </source>
</reference>
<evidence type="ECO:0000313" key="6">
    <source>
        <dbReference type="Proteomes" id="UP000540191"/>
    </source>
</evidence>
<dbReference type="PANTHER" id="PTHR10953:SF102">
    <property type="entry name" value="ADENYLYLTRANSFERASE AND SULFURTRANSFERASE MOCS3"/>
    <property type="match status" value="1"/>
</dbReference>
<evidence type="ECO:0000256" key="2">
    <source>
        <dbReference type="ARBA" id="ARBA00022741"/>
    </source>
</evidence>
<dbReference type="Gene3D" id="3.40.50.720">
    <property type="entry name" value="NAD(P)-binding Rossmann-like Domain"/>
    <property type="match status" value="1"/>
</dbReference>
<proteinExistence type="predicted"/>
<keyword evidence="2" id="KW-0547">Nucleotide-binding</keyword>
<keyword evidence="6" id="KW-1185">Reference proteome</keyword>
<dbReference type="RefSeq" id="WP_184240991.1">
    <property type="nucleotide sequence ID" value="NZ_JACHNA010000001.1"/>
</dbReference>
<dbReference type="PANTHER" id="PTHR10953">
    <property type="entry name" value="UBIQUITIN-ACTIVATING ENZYME E1"/>
    <property type="match status" value="1"/>
</dbReference>
<dbReference type="GO" id="GO:0005524">
    <property type="term" value="F:ATP binding"/>
    <property type="evidence" value="ECO:0007669"/>
    <property type="project" value="UniProtKB-KW"/>
</dbReference>
<organism evidence="5 6">
    <name type="scientific">Micrococcus cohnii</name>
    <dbReference type="NCBI Taxonomy" id="993416"/>
    <lineage>
        <taxon>Bacteria</taxon>
        <taxon>Bacillati</taxon>
        <taxon>Actinomycetota</taxon>
        <taxon>Actinomycetes</taxon>
        <taxon>Micrococcales</taxon>
        <taxon>Micrococcaceae</taxon>
        <taxon>Micrococcus</taxon>
    </lineage>
</organism>
<name>A0A7W7GMP7_9MICC</name>
<dbReference type="GO" id="GO:0016779">
    <property type="term" value="F:nucleotidyltransferase activity"/>
    <property type="evidence" value="ECO:0007669"/>
    <property type="project" value="UniProtKB-KW"/>
</dbReference>
<dbReference type="PROSITE" id="PS50206">
    <property type="entry name" value="RHODANESE_3"/>
    <property type="match status" value="1"/>
</dbReference>
<dbReference type="CDD" id="cd00757">
    <property type="entry name" value="ThiF_MoeB_HesA_family"/>
    <property type="match status" value="1"/>
</dbReference>
<evidence type="ECO:0000256" key="1">
    <source>
        <dbReference type="ARBA" id="ARBA00022679"/>
    </source>
</evidence>
<dbReference type="InterPro" id="IPR001763">
    <property type="entry name" value="Rhodanese-like_dom"/>
</dbReference>
<dbReference type="GO" id="GO:0008146">
    <property type="term" value="F:sulfotransferase activity"/>
    <property type="evidence" value="ECO:0007669"/>
    <property type="project" value="TreeGrafter"/>
</dbReference>
<dbReference type="GO" id="GO:0008641">
    <property type="term" value="F:ubiquitin-like modifier activating enzyme activity"/>
    <property type="evidence" value="ECO:0007669"/>
    <property type="project" value="InterPro"/>
</dbReference>
<dbReference type="SUPFAM" id="SSF52821">
    <property type="entry name" value="Rhodanese/Cell cycle control phosphatase"/>
    <property type="match status" value="1"/>
</dbReference>
<dbReference type="GO" id="GO:0005829">
    <property type="term" value="C:cytosol"/>
    <property type="evidence" value="ECO:0007669"/>
    <property type="project" value="TreeGrafter"/>
</dbReference>
<gene>
    <name evidence="5" type="ORF">HDA30_000445</name>
</gene>
<evidence type="ECO:0000256" key="3">
    <source>
        <dbReference type="ARBA" id="ARBA00022840"/>
    </source>
</evidence>
<keyword evidence="3" id="KW-0067">ATP-binding</keyword>
<evidence type="ECO:0000313" key="5">
    <source>
        <dbReference type="EMBL" id="MBB4734937.1"/>
    </source>
</evidence>
<dbReference type="EMBL" id="JACHNA010000001">
    <property type="protein sequence ID" value="MBB4734937.1"/>
    <property type="molecule type" value="Genomic_DNA"/>
</dbReference>
<dbReference type="InterPro" id="IPR036873">
    <property type="entry name" value="Rhodanese-like_dom_sf"/>
</dbReference>
<dbReference type="SUPFAM" id="SSF69572">
    <property type="entry name" value="Activating enzymes of the ubiquitin-like proteins"/>
    <property type="match status" value="1"/>
</dbReference>
<accession>A0A7W7GMP7</accession>
<dbReference type="SMART" id="SM00450">
    <property type="entry name" value="RHOD"/>
    <property type="match status" value="1"/>
</dbReference>
<evidence type="ECO:0000259" key="4">
    <source>
        <dbReference type="PROSITE" id="PS50206"/>
    </source>
</evidence>
<dbReference type="Pfam" id="PF00581">
    <property type="entry name" value="Rhodanese"/>
    <property type="match status" value="1"/>
</dbReference>
<dbReference type="Pfam" id="PF00899">
    <property type="entry name" value="ThiF"/>
    <property type="match status" value="1"/>
</dbReference>
<keyword evidence="1 5" id="KW-0808">Transferase</keyword>
<dbReference type="Gene3D" id="3.40.250.10">
    <property type="entry name" value="Rhodanese-like domain"/>
    <property type="match status" value="1"/>
</dbReference>
<dbReference type="FunFam" id="3.40.50.720:FF:000033">
    <property type="entry name" value="Adenylyltransferase and sulfurtransferase MOCS3"/>
    <property type="match status" value="1"/>
</dbReference>
<keyword evidence="5" id="KW-0548">Nucleotidyltransferase</keyword>
<dbReference type="InterPro" id="IPR035985">
    <property type="entry name" value="Ubiquitin-activating_enz"/>
</dbReference>
<sequence>MTSPASPVPADRAPHSLAELADDQLERFSRHLGLSGFGPEAQLALLRARVLVVGAGGLGAPVLSYLAAAGVGEVHVVDDDVVERSNLHRQVIHAESDLGRAKTASAAQTMRGLHPQIRVVEHACRLTADNALALVEGVDLVVDGADNYATRYLVADACEIAGVPVVWGAILRFAGQVALFHPGGALYRDVFPEPPEAGDAPSCAEAGVLGVLPGIVGSIMAAETIKHLAGVGQTLRGRLLSLDALTMTTTRLSLTPDPDRRPVTDLDAHRVRATARNTRDAPAEIAPAGLAALLASPEARSVALLDVREPWERRFDRILPPVGVAEAHVPLAELEADPGAYASEAATTVVYCAAGTRSARAAARLTAARPGIEVLSLAGGLDAWRTHAERGS</sequence>
<comment type="caution">
    <text evidence="5">The sequence shown here is derived from an EMBL/GenBank/DDBJ whole genome shotgun (WGS) entry which is preliminary data.</text>
</comment>
<dbReference type="InterPro" id="IPR045886">
    <property type="entry name" value="ThiF/MoeB/HesA"/>
</dbReference>
<dbReference type="GO" id="GO:0004792">
    <property type="term" value="F:thiosulfate-cyanide sulfurtransferase activity"/>
    <property type="evidence" value="ECO:0007669"/>
    <property type="project" value="TreeGrafter"/>
</dbReference>
<feature type="domain" description="Rhodanese" evidence="4">
    <location>
        <begin position="298"/>
        <end position="389"/>
    </location>
</feature>
<protein>
    <submittedName>
        <fullName evidence="5">Adenylyltransferase/sulfurtransferase</fullName>
    </submittedName>
</protein>
<dbReference type="AlphaFoldDB" id="A0A7W7GMP7"/>
<dbReference type="Proteomes" id="UP000540191">
    <property type="component" value="Unassembled WGS sequence"/>
</dbReference>